<protein>
    <submittedName>
        <fullName evidence="3">DUF4062 domain-containing protein</fullName>
    </submittedName>
</protein>
<dbReference type="AlphaFoldDB" id="A0A3Q9BTF1"/>
<dbReference type="KEGG" id="saqu:EJC51_06830"/>
<dbReference type="Pfam" id="PF20028">
    <property type="entry name" value="VMAP-C"/>
    <property type="match status" value="1"/>
</dbReference>
<evidence type="ECO:0000259" key="2">
    <source>
        <dbReference type="Pfam" id="PF20028"/>
    </source>
</evidence>
<dbReference type="InterPro" id="IPR045450">
    <property type="entry name" value="VMAP_C"/>
</dbReference>
<name>A0A3Q9BTF1_9ACTN</name>
<evidence type="ECO:0000313" key="3">
    <source>
        <dbReference type="EMBL" id="AZP15842.1"/>
    </source>
</evidence>
<reference evidence="3 4" key="1">
    <citation type="submission" date="2018-12" db="EMBL/GenBank/DDBJ databases">
        <authorList>
            <person name="Li K."/>
        </authorList>
    </citation>
    <scope>NUCLEOTIDE SEQUENCE [LARGE SCALE GENOMIC DNA]</scope>
    <source>
        <strain evidence="4">CR22</strain>
    </source>
</reference>
<dbReference type="EMBL" id="CP034463">
    <property type="protein sequence ID" value="AZP15842.1"/>
    <property type="molecule type" value="Genomic_DNA"/>
</dbReference>
<proteinExistence type="predicted"/>
<evidence type="ECO:0000313" key="4">
    <source>
        <dbReference type="Proteomes" id="UP000280197"/>
    </source>
</evidence>
<keyword evidence="4" id="KW-1185">Reference proteome</keyword>
<gene>
    <name evidence="3" type="ORF">EJC51_06830</name>
</gene>
<feature type="domain" description="vWA-MoxR associated protein C-terminal" evidence="2">
    <location>
        <begin position="324"/>
        <end position="548"/>
    </location>
</feature>
<dbReference type="Pfam" id="PF13271">
    <property type="entry name" value="DUF4062"/>
    <property type="match status" value="1"/>
</dbReference>
<dbReference type="InterPro" id="IPR025139">
    <property type="entry name" value="DUF4062"/>
</dbReference>
<sequence>MTVPRRVFLSHTSELRTYPADLSFVDAAVEAVHRAGHVPVDMAYFTARDDKPADYCREQVGTADVYVGIIGFRYGSPVRDLEHLSYTELEFEEATSRGLKRLVFLLSDDQDLGLPAAAIKDVHAERQEAFRKRLRASGLTLQKVRGPDHLSLLLLQALQGTGDPVPPRTPTSLDASAWARLKELLHGVAPGDWAEKAYRCSFGRTGEPGWVAAPFTMPVGDLYDWALDLDEREQADTALPKVLVFAHALAAGFSGGRGGESRRRGFALASWVHEVRHRLGLPEPPPPPEINTFEVTMVVRLDQDPQDQDRVFAEILLRSARDAADWKRVQPPENATERLRVSVDGARELVEECLRTFTAKAEALRRRGADCGRPPKLRRIEFAVTETLLDTDFDQWLCHLGLYRPWRLGERYEVVVRCPNARELADFAHLWWTRWTWLNQTDFQHEEAVFWVGEEELGDLERHLDAWEDSAHPACVAIATRDAERVWRAALHFGMPVVLWRRLGHSAPAGAPGLENLRRVKNVSELPRAVKALRKGVDPGVVLLYDDPHHPVEAALLTDSAFL</sequence>
<accession>A0A3Q9BTF1</accession>
<feature type="domain" description="DUF4062" evidence="1">
    <location>
        <begin position="6"/>
        <end position="94"/>
    </location>
</feature>
<dbReference type="RefSeq" id="WP_126270210.1">
    <property type="nucleotide sequence ID" value="NZ_CP034463.1"/>
</dbReference>
<dbReference type="Proteomes" id="UP000280197">
    <property type="component" value="Chromosome"/>
</dbReference>
<organism evidence="3 4">
    <name type="scientific">Streptomyces aquilus</name>
    <dbReference type="NCBI Taxonomy" id="2548456"/>
    <lineage>
        <taxon>Bacteria</taxon>
        <taxon>Bacillati</taxon>
        <taxon>Actinomycetota</taxon>
        <taxon>Actinomycetes</taxon>
        <taxon>Kitasatosporales</taxon>
        <taxon>Streptomycetaceae</taxon>
        <taxon>Streptomyces</taxon>
    </lineage>
</organism>
<evidence type="ECO:0000259" key="1">
    <source>
        <dbReference type="Pfam" id="PF13271"/>
    </source>
</evidence>